<evidence type="ECO:0000256" key="2">
    <source>
        <dbReference type="SAM" id="Phobius"/>
    </source>
</evidence>
<dbReference type="Proteomes" id="UP000054481">
    <property type="component" value="Unassembled WGS sequence"/>
</dbReference>
<dbReference type="InterPro" id="IPR006644">
    <property type="entry name" value="Cadg"/>
</dbReference>
<evidence type="ECO:0000313" key="6">
    <source>
        <dbReference type="Proteomes" id="UP000054481"/>
    </source>
</evidence>
<keyword evidence="2" id="KW-0472">Membrane</keyword>
<evidence type="ECO:0000256" key="3">
    <source>
        <dbReference type="SAM" id="SignalP"/>
    </source>
</evidence>
<dbReference type="SUPFAM" id="SSF49313">
    <property type="entry name" value="Cadherin-like"/>
    <property type="match status" value="3"/>
</dbReference>
<dbReference type="OrthoDB" id="41532at2759"/>
<feature type="domain" description="Dystroglycan-type cadherin-like" evidence="4">
    <location>
        <begin position="134"/>
        <end position="236"/>
    </location>
</feature>
<organism evidence="5 6">
    <name type="scientific">Hirsutella minnesotensis 3608</name>
    <dbReference type="NCBI Taxonomy" id="1043627"/>
    <lineage>
        <taxon>Eukaryota</taxon>
        <taxon>Fungi</taxon>
        <taxon>Dikarya</taxon>
        <taxon>Ascomycota</taxon>
        <taxon>Pezizomycotina</taxon>
        <taxon>Sordariomycetes</taxon>
        <taxon>Hypocreomycetidae</taxon>
        <taxon>Hypocreales</taxon>
        <taxon>Ophiocordycipitaceae</taxon>
        <taxon>Hirsutella</taxon>
    </lineage>
</organism>
<accession>A0A0F8A612</accession>
<feature type="region of interest" description="Disordered" evidence="1">
    <location>
        <begin position="423"/>
        <end position="444"/>
    </location>
</feature>
<dbReference type="GO" id="GO:0005509">
    <property type="term" value="F:calcium ion binding"/>
    <property type="evidence" value="ECO:0007669"/>
    <property type="project" value="InterPro"/>
</dbReference>
<feature type="compositionally biased region" description="Basic and acidic residues" evidence="1">
    <location>
        <begin position="738"/>
        <end position="747"/>
    </location>
</feature>
<sequence>MASLQAALLALLLSQLTSAAPSVSFPLNSQLPPAARIDKFFSYSFSPYTFSSSKNITYSLGQHPGWLSLESDTRRLYGTPKDADVAAGEVVGQSVDIIAKDDQGETTMKSTLVVARRPPPMVQIPISKQIDGFGKFSAPSSILSYPDTEFTFSFDPNTFGDQDLNYYATSGDSSPLPAWVHFDARSLTFSGRTPPFESLVQPPQAFDLKLVASDIVGFAASSLSFSVVVGSHKLTADHPVVSLNASWGEELSYGGLADDVQIDGKKAKPGEVKAVADNLPRWLSFDPGTRKLKGTPGSGDHSTNVTVSFHDPFSDTLDVIVMIHVASSLFESTLDDIELRPGSFVDYDLSKHFRNADDLEVEVTTTPKENWLKVDGFKITGHVPKTAKGDFTISIHARSKSSGLKETQDLKAMFLAIDGSTPTISPHRATPTQSPNPHDAAADGEIESGHLSTGEILLATIIPIIFVTILLMLLVCYMRRRRARRNYLSSKIHSKNPNENPMAVGMHPTQPTMRQVSRGDAQMRSELPQFTLAKANYDEVFTHRLGGQSLETLGELSHGTMPSPLLAEDSTTARSVSSSDSDYNRESWVTVDGEEDEVSEMSTDSRLSRQSDTTFPESTRQLLPTPDFIFDASRRDLRGDFRSGLDTTIPTLENLSNAQSVPPGAYASPYHYRGQRNLGTHSNMTESSVALPSILESHYRAHARNDPSMSNWETIAESDGGESVSDIQRPDPVLLSSRPEERRRNIYELESSSGSRGFTTDVSFESSENWRVISPPGGRNTYKSSMDDGPLNFSRPSTMREGAQPGERGTSDRPSMRWRRDLEAVRSQLQPSVSGVSTGSSEDMPAPLSRVRQHHASGPQEHQAGNLPSDGSGSFKVFL</sequence>
<feature type="signal peptide" evidence="3">
    <location>
        <begin position="1"/>
        <end position="19"/>
    </location>
</feature>
<feature type="compositionally biased region" description="Low complexity" evidence="1">
    <location>
        <begin position="569"/>
        <end position="581"/>
    </location>
</feature>
<feature type="compositionally biased region" description="Polar residues" evidence="1">
    <location>
        <begin position="423"/>
        <end position="436"/>
    </location>
</feature>
<dbReference type="InterPro" id="IPR015919">
    <property type="entry name" value="Cadherin-like_sf"/>
</dbReference>
<feature type="compositionally biased region" description="Basic and acidic residues" evidence="1">
    <location>
        <begin position="809"/>
        <end position="824"/>
    </location>
</feature>
<keyword evidence="6" id="KW-1185">Reference proteome</keyword>
<keyword evidence="3" id="KW-0732">Signal</keyword>
<keyword evidence="2" id="KW-1133">Transmembrane helix</keyword>
<dbReference type="InterPro" id="IPR013783">
    <property type="entry name" value="Ig-like_fold"/>
</dbReference>
<feature type="transmembrane region" description="Helical" evidence="2">
    <location>
        <begin position="456"/>
        <end position="477"/>
    </location>
</feature>
<name>A0A0F8A612_9HYPO</name>
<dbReference type="SMART" id="SM00736">
    <property type="entry name" value="CADG"/>
    <property type="match status" value="2"/>
</dbReference>
<reference evidence="5 6" key="1">
    <citation type="journal article" date="2014" name="Genome Biol. Evol.">
        <title>Comparative genomics and transcriptomics analyses reveal divergent lifestyle features of nematode endoparasitic fungus Hirsutella minnesotensis.</title>
        <authorList>
            <person name="Lai Y."/>
            <person name="Liu K."/>
            <person name="Zhang X."/>
            <person name="Zhang X."/>
            <person name="Li K."/>
            <person name="Wang N."/>
            <person name="Shu C."/>
            <person name="Wu Y."/>
            <person name="Wang C."/>
            <person name="Bushley K.E."/>
            <person name="Xiang M."/>
            <person name="Liu X."/>
        </authorList>
    </citation>
    <scope>NUCLEOTIDE SEQUENCE [LARGE SCALE GENOMIC DNA]</scope>
    <source>
        <strain evidence="5 6">3608</strain>
    </source>
</reference>
<keyword evidence="2" id="KW-0812">Transmembrane</keyword>
<dbReference type="Pfam" id="PF05345">
    <property type="entry name" value="He_PIG"/>
    <property type="match status" value="3"/>
</dbReference>
<feature type="region of interest" description="Disordered" evidence="1">
    <location>
        <begin position="711"/>
        <end position="879"/>
    </location>
</feature>
<protein>
    <recommendedName>
        <fullName evidence="4">Dystroglycan-type cadherin-like domain-containing protein</fullName>
    </recommendedName>
</protein>
<feature type="domain" description="Dystroglycan-type cadherin-like" evidence="4">
    <location>
        <begin position="26"/>
        <end position="121"/>
    </location>
</feature>
<dbReference type="Gene3D" id="2.60.40.10">
    <property type="entry name" value="Immunoglobulins"/>
    <property type="match status" value="3"/>
</dbReference>
<gene>
    <name evidence="5" type="ORF">HIM_04356</name>
</gene>
<evidence type="ECO:0000313" key="5">
    <source>
        <dbReference type="EMBL" id="KJZ76274.1"/>
    </source>
</evidence>
<evidence type="ECO:0000259" key="4">
    <source>
        <dbReference type="SMART" id="SM00736"/>
    </source>
</evidence>
<feature type="compositionally biased region" description="Polar residues" evidence="1">
    <location>
        <begin position="600"/>
        <end position="621"/>
    </location>
</feature>
<feature type="compositionally biased region" description="Polar residues" evidence="1">
    <location>
        <begin position="827"/>
        <end position="841"/>
    </location>
</feature>
<feature type="compositionally biased region" description="Polar residues" evidence="1">
    <location>
        <begin position="750"/>
        <end position="769"/>
    </location>
</feature>
<dbReference type="GO" id="GO:0016020">
    <property type="term" value="C:membrane"/>
    <property type="evidence" value="ECO:0007669"/>
    <property type="project" value="InterPro"/>
</dbReference>
<evidence type="ECO:0000256" key="1">
    <source>
        <dbReference type="SAM" id="MobiDB-lite"/>
    </source>
</evidence>
<dbReference type="EMBL" id="KQ030512">
    <property type="protein sequence ID" value="KJZ76274.1"/>
    <property type="molecule type" value="Genomic_DNA"/>
</dbReference>
<feature type="region of interest" description="Disordered" evidence="1">
    <location>
        <begin position="554"/>
        <end position="621"/>
    </location>
</feature>
<proteinExistence type="predicted"/>
<feature type="chain" id="PRO_5002526881" description="Dystroglycan-type cadherin-like domain-containing protein" evidence="3">
    <location>
        <begin position="20"/>
        <end position="879"/>
    </location>
</feature>
<dbReference type="AlphaFoldDB" id="A0A0F8A612"/>